<organism evidence="10 11">
    <name type="scientific">Lates calcarifer</name>
    <name type="common">Barramundi</name>
    <name type="synonym">Holocentrus calcarifer</name>
    <dbReference type="NCBI Taxonomy" id="8187"/>
    <lineage>
        <taxon>Eukaryota</taxon>
        <taxon>Metazoa</taxon>
        <taxon>Chordata</taxon>
        <taxon>Craniata</taxon>
        <taxon>Vertebrata</taxon>
        <taxon>Euteleostomi</taxon>
        <taxon>Actinopterygii</taxon>
        <taxon>Neopterygii</taxon>
        <taxon>Teleostei</taxon>
        <taxon>Neoteleostei</taxon>
        <taxon>Acanthomorphata</taxon>
        <taxon>Carangaria</taxon>
        <taxon>Carangaria incertae sedis</taxon>
        <taxon>Centropomidae</taxon>
        <taxon>Lates</taxon>
    </lineage>
</organism>
<dbReference type="Gene3D" id="1.10.132.30">
    <property type="match status" value="1"/>
</dbReference>
<dbReference type="GO" id="GO:0006351">
    <property type="term" value="P:DNA-templated transcription"/>
    <property type="evidence" value="ECO:0007669"/>
    <property type="project" value="InterPro"/>
</dbReference>
<keyword evidence="4" id="KW-0808">Transferase</keyword>
<dbReference type="AlphaFoldDB" id="A0A4W6DUP1"/>
<dbReference type="Ensembl" id="ENSLCAT00010029945.1">
    <property type="protein sequence ID" value="ENSLCAP00010029301.1"/>
    <property type="gene ID" value="ENSLCAG00010013736.1"/>
</dbReference>
<dbReference type="InterPro" id="IPR007081">
    <property type="entry name" value="RNA_pol_Rpb1_5"/>
</dbReference>
<dbReference type="Gene3D" id="6.10.250.2940">
    <property type="match status" value="1"/>
</dbReference>
<evidence type="ECO:0000313" key="10">
    <source>
        <dbReference type="Ensembl" id="ENSLCAP00010029301.1"/>
    </source>
</evidence>
<evidence type="ECO:0000256" key="1">
    <source>
        <dbReference type="ARBA" id="ARBA00006460"/>
    </source>
</evidence>
<keyword evidence="5" id="KW-0548">Nucleotidyltransferase</keyword>
<evidence type="ECO:0000259" key="9">
    <source>
        <dbReference type="Pfam" id="PF05000"/>
    </source>
</evidence>
<reference evidence="11" key="1">
    <citation type="submission" date="2015-09" db="EMBL/GenBank/DDBJ databases">
        <authorList>
            <person name="Sai Rama Sridatta P."/>
        </authorList>
    </citation>
    <scope>NUCLEOTIDE SEQUENCE [LARGE SCALE GENOMIC DNA]</scope>
</reference>
<evidence type="ECO:0000256" key="2">
    <source>
        <dbReference type="ARBA" id="ARBA00012418"/>
    </source>
</evidence>
<dbReference type="GeneTree" id="ENSGT00920000149138"/>
<dbReference type="InterPro" id="IPR045867">
    <property type="entry name" value="DNA-dir_RpoC_beta_prime"/>
</dbReference>
<evidence type="ECO:0000256" key="7">
    <source>
        <dbReference type="SAM" id="MobiDB-lite"/>
    </source>
</evidence>
<feature type="domain" description="RNA polymerase Rpb1" evidence="9">
    <location>
        <begin position="5"/>
        <end position="92"/>
    </location>
</feature>
<proteinExistence type="inferred from homology"/>
<dbReference type="EC" id="2.7.7.6" evidence="2"/>
<dbReference type="PANTHER" id="PTHR19376:SF11">
    <property type="entry name" value="DNA-DIRECTED RNA POLYMERASE I SUBUNIT RPA1"/>
    <property type="match status" value="1"/>
</dbReference>
<dbReference type="GO" id="GO:0003677">
    <property type="term" value="F:DNA binding"/>
    <property type="evidence" value="ECO:0007669"/>
    <property type="project" value="InterPro"/>
</dbReference>
<dbReference type="Pfam" id="PF05000">
    <property type="entry name" value="RNA_pol_Rpb1_4"/>
    <property type="match status" value="1"/>
</dbReference>
<evidence type="ECO:0000256" key="5">
    <source>
        <dbReference type="ARBA" id="ARBA00022695"/>
    </source>
</evidence>
<feature type="compositionally biased region" description="Basic and acidic residues" evidence="7">
    <location>
        <begin position="472"/>
        <end position="483"/>
    </location>
</feature>
<dbReference type="Pfam" id="PF04998">
    <property type="entry name" value="RNA_pol_Rpb1_5"/>
    <property type="match status" value="1"/>
</dbReference>
<dbReference type="InterPro" id="IPR007083">
    <property type="entry name" value="RNA_pol_Rpb1_4"/>
</dbReference>
<evidence type="ECO:0000256" key="3">
    <source>
        <dbReference type="ARBA" id="ARBA00022478"/>
    </source>
</evidence>
<name>A0A4W6DUP1_LATCA</name>
<reference evidence="10" key="3">
    <citation type="submission" date="2025-09" db="UniProtKB">
        <authorList>
            <consortium name="Ensembl"/>
        </authorList>
    </citation>
    <scope>IDENTIFICATION</scope>
</reference>
<keyword evidence="3" id="KW-0240">DNA-directed RNA polymerase</keyword>
<gene>
    <name evidence="10" type="primary">POLR1A</name>
</gene>
<evidence type="ECO:0000256" key="4">
    <source>
        <dbReference type="ARBA" id="ARBA00022679"/>
    </source>
</evidence>
<evidence type="ECO:0000256" key="6">
    <source>
        <dbReference type="ARBA" id="ARBA00023163"/>
    </source>
</evidence>
<evidence type="ECO:0000313" key="11">
    <source>
        <dbReference type="Proteomes" id="UP000314980"/>
    </source>
</evidence>
<dbReference type="SUPFAM" id="SSF64484">
    <property type="entry name" value="beta and beta-prime subunits of DNA dependent RNA-polymerase"/>
    <property type="match status" value="1"/>
</dbReference>
<comment type="similarity">
    <text evidence="1">Belongs to the RNA polymerase beta' chain family.</text>
</comment>
<reference evidence="10" key="2">
    <citation type="submission" date="2025-08" db="UniProtKB">
        <authorList>
            <consortium name="Ensembl"/>
        </authorList>
    </citation>
    <scope>IDENTIFICATION</scope>
</reference>
<dbReference type="Gene3D" id="1.10.357.120">
    <property type="match status" value="1"/>
</dbReference>
<dbReference type="GO" id="GO:0005736">
    <property type="term" value="C:RNA polymerase I complex"/>
    <property type="evidence" value="ECO:0007669"/>
    <property type="project" value="TreeGrafter"/>
</dbReference>
<evidence type="ECO:0000259" key="8">
    <source>
        <dbReference type="Pfam" id="PF04998"/>
    </source>
</evidence>
<dbReference type="PANTHER" id="PTHR19376">
    <property type="entry name" value="DNA-DIRECTED RNA POLYMERASE"/>
    <property type="match status" value="1"/>
</dbReference>
<feature type="domain" description="RNA polymerase Rpb1" evidence="8">
    <location>
        <begin position="99"/>
        <end position="416"/>
    </location>
</feature>
<feature type="region of interest" description="Disordered" evidence="7">
    <location>
        <begin position="472"/>
        <end position="493"/>
    </location>
</feature>
<dbReference type="Gene3D" id="3.30.70.2850">
    <property type="match status" value="1"/>
</dbReference>
<dbReference type="GO" id="GO:0003899">
    <property type="term" value="F:DNA-directed RNA polymerase activity"/>
    <property type="evidence" value="ECO:0007669"/>
    <property type="project" value="UniProtKB-EC"/>
</dbReference>
<dbReference type="InterPro" id="IPR038120">
    <property type="entry name" value="Rpb1_funnel_sf"/>
</dbReference>
<keyword evidence="11" id="KW-1185">Reference proteome</keyword>
<protein>
    <recommendedName>
        <fullName evidence="2">DNA-directed RNA polymerase</fullName>
        <ecNumber evidence="2">2.7.7.6</ecNumber>
    </recommendedName>
</protein>
<keyword evidence="6" id="KW-0804">Transcription</keyword>
<dbReference type="Proteomes" id="UP000314980">
    <property type="component" value="Unassembled WGS sequence"/>
</dbReference>
<sequence>MADHKFKEVANQVNNDINKVCMPIGLHTSFPDNNLQLMVQSGAKGSTVNTMQISCLLGQIELEGRRPPLMPSGKFLPCFQPYDPAPGAGGFVSGRFLTGIKPQEFFFHCMAGREGLVDTAVKTSRSGYLQRCVIKHLEGLVVQYDLTVRDSDGSVVQFLYGEDGLDISKTQFLQPRQFPFIEDNYEVIHRSQGLDKILARLDPQTASQHFAAIQRWKAKRDKIMSHLQCLDLCDFIIRFIITWDSSRSKYSRKSSRCPEPSLGLFRPDVCFGSVSENFHDITEKYLQNTASSFSLCVLSLRQLLHYKWQRSLCDPGEAVGLLAAQSIGEPSTQMTLNTFHFAGRGEMNVTLGIPRLREILMVAGSNIKTPMMSVPVLNNKKALKKAKMLRKKLTRVLQKVDVVESLRIEKHQKLRTFKVAFHFLPHERYCDDKLLSPQQILHYMETRFFRLLLEAIKKRSAKLASIAVETRKATPRDKDHDGDGTADTAGVCF</sequence>
<accession>A0A4W6DUP1</accession>